<keyword evidence="4 6" id="KW-1133">Transmembrane helix</keyword>
<dbReference type="STRING" id="1379870.SD10_20440"/>
<keyword evidence="2" id="KW-1003">Cell membrane</keyword>
<feature type="transmembrane region" description="Helical" evidence="6">
    <location>
        <begin position="26"/>
        <end position="49"/>
    </location>
</feature>
<dbReference type="InterPro" id="IPR017039">
    <property type="entry name" value="Virul_fac_BrkB"/>
</dbReference>
<sequence length="310" mass="34319">MKKVIPVFLLFRQAFTSLQTNDPIRMAGATAFFSFFALPPIIIILSSVLSQLFNDRYQRVSGQLFDELADLFGPKSANQLEDISHRLQLPKPSLLLTVVSFVLLFMASTTLFTILKNSLNQLWNVKPKAGRGVLNVLTDKLIALAIILGSGLLFSTFLAVEQLMNQLGGALALSSLAYYKGLVSMAHLVASVLVRTVWFALLFKFLPDVKIAWRAVWLGAFFTSCLFKLGEGVLNYLLIDSQVGSLYGTAGAIILLLLFVFYASLIFYYGAAFTRRFSEWTHLSAEPSNHAVAYTITEIDPVESKNEGPN</sequence>
<evidence type="ECO:0000256" key="1">
    <source>
        <dbReference type="ARBA" id="ARBA00004651"/>
    </source>
</evidence>
<proteinExistence type="predicted"/>
<dbReference type="Pfam" id="PF03631">
    <property type="entry name" value="Virul_fac_BrkB"/>
    <property type="match status" value="1"/>
</dbReference>
<evidence type="ECO:0000256" key="4">
    <source>
        <dbReference type="ARBA" id="ARBA00022989"/>
    </source>
</evidence>
<dbReference type="OrthoDB" id="9797028at2"/>
<evidence type="ECO:0000256" key="3">
    <source>
        <dbReference type="ARBA" id="ARBA00022692"/>
    </source>
</evidence>
<dbReference type="Proteomes" id="UP000033054">
    <property type="component" value="Chromosome"/>
</dbReference>
<evidence type="ECO:0000313" key="7">
    <source>
        <dbReference type="EMBL" id="AKD56925.1"/>
    </source>
</evidence>
<dbReference type="PANTHER" id="PTHR30213:SF1">
    <property type="entry name" value="INNER MEMBRANE PROTEIN YHJD"/>
    <property type="match status" value="1"/>
</dbReference>
<dbReference type="PANTHER" id="PTHR30213">
    <property type="entry name" value="INNER MEMBRANE PROTEIN YHJD"/>
    <property type="match status" value="1"/>
</dbReference>
<keyword evidence="5 6" id="KW-0472">Membrane</keyword>
<organism evidence="7 8">
    <name type="scientific">Spirosoma radiotolerans</name>
    <dbReference type="NCBI Taxonomy" id="1379870"/>
    <lineage>
        <taxon>Bacteria</taxon>
        <taxon>Pseudomonadati</taxon>
        <taxon>Bacteroidota</taxon>
        <taxon>Cytophagia</taxon>
        <taxon>Cytophagales</taxon>
        <taxon>Cytophagaceae</taxon>
        <taxon>Spirosoma</taxon>
    </lineage>
</organism>
<evidence type="ECO:0000256" key="5">
    <source>
        <dbReference type="ARBA" id="ARBA00023136"/>
    </source>
</evidence>
<dbReference type="GO" id="GO:0005886">
    <property type="term" value="C:plasma membrane"/>
    <property type="evidence" value="ECO:0007669"/>
    <property type="project" value="UniProtKB-SubCell"/>
</dbReference>
<keyword evidence="3 6" id="KW-0812">Transmembrane</keyword>
<protein>
    <submittedName>
        <fullName evidence="7">Ribonuclease BN</fullName>
    </submittedName>
</protein>
<dbReference type="PIRSF" id="PIRSF035875">
    <property type="entry name" value="RNase_BN"/>
    <property type="match status" value="1"/>
</dbReference>
<evidence type="ECO:0000313" key="8">
    <source>
        <dbReference type="Proteomes" id="UP000033054"/>
    </source>
</evidence>
<feature type="transmembrane region" description="Helical" evidence="6">
    <location>
        <begin position="246"/>
        <end position="271"/>
    </location>
</feature>
<feature type="transmembrane region" description="Helical" evidence="6">
    <location>
        <begin position="181"/>
        <end position="203"/>
    </location>
</feature>
<reference evidence="7 8" key="1">
    <citation type="journal article" date="2014" name="Curr. Microbiol.">
        <title>Spirosoma radiotolerans sp. nov., a gamma-radiation-resistant bacterium isolated from gamma ray-irradiated soil.</title>
        <authorList>
            <person name="Lee J.J."/>
            <person name="Srinivasan S."/>
            <person name="Lim S."/>
            <person name="Joe M."/>
            <person name="Im S."/>
            <person name="Bae S.I."/>
            <person name="Park K.R."/>
            <person name="Han J.H."/>
            <person name="Park S.H."/>
            <person name="Joo B.M."/>
            <person name="Park S.J."/>
            <person name="Kim M.K."/>
        </authorList>
    </citation>
    <scope>NUCLEOTIDE SEQUENCE [LARGE SCALE GENOMIC DNA]</scope>
    <source>
        <strain evidence="7 8">DG5A</strain>
    </source>
</reference>
<keyword evidence="8" id="KW-1185">Reference proteome</keyword>
<evidence type="ECO:0000256" key="2">
    <source>
        <dbReference type="ARBA" id="ARBA00022475"/>
    </source>
</evidence>
<accession>A0A0E3ZYC1</accession>
<name>A0A0E3ZYC1_9BACT</name>
<dbReference type="HOGENOM" id="CLU_045539_5_1_10"/>
<feature type="transmembrane region" description="Helical" evidence="6">
    <location>
        <begin position="141"/>
        <end position="160"/>
    </location>
</feature>
<gene>
    <name evidence="7" type="ORF">SD10_20440</name>
</gene>
<dbReference type="PATRIC" id="fig|1379870.5.peg.4403"/>
<comment type="subcellular location">
    <subcellularLocation>
        <location evidence="1">Cell membrane</location>
        <topology evidence="1">Multi-pass membrane protein</topology>
    </subcellularLocation>
</comment>
<dbReference type="EMBL" id="CP010429">
    <property type="protein sequence ID" value="AKD56925.1"/>
    <property type="molecule type" value="Genomic_DNA"/>
</dbReference>
<dbReference type="AlphaFoldDB" id="A0A0E3ZYC1"/>
<evidence type="ECO:0000256" key="6">
    <source>
        <dbReference type="SAM" id="Phobius"/>
    </source>
</evidence>
<feature type="transmembrane region" description="Helical" evidence="6">
    <location>
        <begin position="215"/>
        <end position="239"/>
    </location>
</feature>
<feature type="transmembrane region" description="Helical" evidence="6">
    <location>
        <begin position="94"/>
        <end position="115"/>
    </location>
</feature>
<dbReference type="KEGG" id="srd:SD10_20440"/>